<evidence type="ECO:0000313" key="11">
    <source>
        <dbReference type="EMBL" id="PJE62656.1"/>
    </source>
</evidence>
<dbReference type="InterPro" id="IPR001173">
    <property type="entry name" value="Glyco_trans_2-like"/>
</dbReference>
<dbReference type="EMBL" id="PFED01000154">
    <property type="protein sequence ID" value="PJE62656.1"/>
    <property type="molecule type" value="Genomic_DNA"/>
</dbReference>
<name>A0A2M8KRW8_9BACT</name>
<feature type="domain" description="Glycosyltransferase 2-like" evidence="10">
    <location>
        <begin position="4"/>
        <end position="165"/>
    </location>
</feature>
<evidence type="ECO:0000256" key="6">
    <source>
        <dbReference type="ARBA" id="ARBA00022989"/>
    </source>
</evidence>
<dbReference type="Gene3D" id="3.90.550.10">
    <property type="entry name" value="Spore Coat Polysaccharide Biosynthesis Protein SpsA, Chain A"/>
    <property type="match status" value="1"/>
</dbReference>
<dbReference type="InterPro" id="IPR050256">
    <property type="entry name" value="Glycosyltransferase_2"/>
</dbReference>
<keyword evidence="3" id="KW-0328">Glycosyltransferase</keyword>
<sequence length="279" mass="32119">MMYSIILPVYNESENIYILYDRLSSVMKNMGKPYEIMFVNDGSVDETRDMLTRIHDKDRCVKVINFSRNFGHQMAVTAGLTYCSGEYIAVIDADLQDPPEILPRFFAKLEEGNDVVYAIRTHRKEGIIKRLSYFLFYRILRKVANISIPLDSGDFCVMRRRVVEAINAMPERNRFIRGLRSFVGFIQVGLEYERDARIAGKSKYTFRKLMRLAFDGIVSFSYVPLQILTVVGFLFFILSIVGSLATVYFKLFTSIYIPRGFPTTIIAIMFIGGMNMLAL</sequence>
<keyword evidence="5 9" id="KW-0812">Transmembrane</keyword>
<dbReference type="CDD" id="cd04187">
    <property type="entry name" value="DPM1_like_bac"/>
    <property type="match status" value="1"/>
</dbReference>
<dbReference type="AlphaFoldDB" id="A0A2M8KRW8"/>
<comment type="similarity">
    <text evidence="8">Belongs to the glycosyltransferase 2 family. GtrB subfamily.</text>
</comment>
<dbReference type="SUPFAM" id="SSF53448">
    <property type="entry name" value="Nucleotide-diphospho-sugar transferases"/>
    <property type="match status" value="1"/>
</dbReference>
<protein>
    <submittedName>
        <fullName evidence="11">Glycosyltransferase</fullName>
    </submittedName>
</protein>
<dbReference type="PANTHER" id="PTHR48090:SF1">
    <property type="entry name" value="PROPHAGE BACTOPRENOL GLUCOSYL TRANSFERASE HOMOLOG"/>
    <property type="match status" value="1"/>
</dbReference>
<dbReference type="InterPro" id="IPR029044">
    <property type="entry name" value="Nucleotide-diphossugar_trans"/>
</dbReference>
<evidence type="ECO:0000256" key="7">
    <source>
        <dbReference type="ARBA" id="ARBA00023136"/>
    </source>
</evidence>
<keyword evidence="2" id="KW-1003">Cell membrane</keyword>
<keyword evidence="4 11" id="KW-0808">Transferase</keyword>
<evidence type="ECO:0000256" key="4">
    <source>
        <dbReference type="ARBA" id="ARBA00022679"/>
    </source>
</evidence>
<organism evidence="11 12">
    <name type="scientific">Candidatus Roizmanbacteria bacterium CG10_big_fil_rev_8_21_14_0_10_39_6</name>
    <dbReference type="NCBI Taxonomy" id="1974853"/>
    <lineage>
        <taxon>Bacteria</taxon>
        <taxon>Candidatus Roizmaniibacteriota</taxon>
    </lineage>
</organism>
<evidence type="ECO:0000256" key="9">
    <source>
        <dbReference type="SAM" id="Phobius"/>
    </source>
</evidence>
<dbReference type="GO" id="GO:0005886">
    <property type="term" value="C:plasma membrane"/>
    <property type="evidence" value="ECO:0007669"/>
    <property type="project" value="UniProtKB-SubCell"/>
</dbReference>
<accession>A0A2M8KRW8</accession>
<dbReference type="PANTHER" id="PTHR48090">
    <property type="entry name" value="UNDECAPRENYL-PHOSPHATE 4-DEOXY-4-FORMAMIDO-L-ARABINOSE TRANSFERASE-RELATED"/>
    <property type="match status" value="1"/>
</dbReference>
<feature type="non-terminal residue" evidence="11">
    <location>
        <position position="279"/>
    </location>
</feature>
<reference evidence="12" key="1">
    <citation type="submission" date="2017-09" db="EMBL/GenBank/DDBJ databases">
        <title>Depth-based differentiation of microbial function through sediment-hosted aquifers and enrichment of novel symbionts in the deep terrestrial subsurface.</title>
        <authorList>
            <person name="Probst A.J."/>
            <person name="Ladd B."/>
            <person name="Jarett J.K."/>
            <person name="Geller-Mcgrath D.E."/>
            <person name="Sieber C.M.K."/>
            <person name="Emerson J.B."/>
            <person name="Anantharaman K."/>
            <person name="Thomas B.C."/>
            <person name="Malmstrom R."/>
            <person name="Stieglmeier M."/>
            <person name="Klingl A."/>
            <person name="Woyke T."/>
            <person name="Ryan C.M."/>
            <person name="Banfield J.F."/>
        </authorList>
    </citation>
    <scope>NUCLEOTIDE SEQUENCE [LARGE SCALE GENOMIC DNA]</scope>
</reference>
<dbReference type="GO" id="GO:0016757">
    <property type="term" value="F:glycosyltransferase activity"/>
    <property type="evidence" value="ECO:0007669"/>
    <property type="project" value="UniProtKB-KW"/>
</dbReference>
<dbReference type="FunFam" id="3.90.550.10:FF:000079">
    <property type="entry name" value="Probable glycosyl transferase"/>
    <property type="match status" value="1"/>
</dbReference>
<evidence type="ECO:0000313" key="12">
    <source>
        <dbReference type="Proteomes" id="UP000229554"/>
    </source>
</evidence>
<dbReference type="Pfam" id="PF00535">
    <property type="entry name" value="Glycos_transf_2"/>
    <property type="match status" value="1"/>
</dbReference>
<evidence type="ECO:0000256" key="3">
    <source>
        <dbReference type="ARBA" id="ARBA00022676"/>
    </source>
</evidence>
<evidence type="ECO:0000256" key="1">
    <source>
        <dbReference type="ARBA" id="ARBA00004651"/>
    </source>
</evidence>
<comment type="caution">
    <text evidence="11">The sequence shown here is derived from an EMBL/GenBank/DDBJ whole genome shotgun (WGS) entry which is preliminary data.</text>
</comment>
<evidence type="ECO:0000256" key="2">
    <source>
        <dbReference type="ARBA" id="ARBA00022475"/>
    </source>
</evidence>
<feature type="transmembrane region" description="Helical" evidence="9">
    <location>
        <begin position="261"/>
        <end position="278"/>
    </location>
</feature>
<feature type="transmembrane region" description="Helical" evidence="9">
    <location>
        <begin position="227"/>
        <end position="249"/>
    </location>
</feature>
<evidence type="ECO:0000256" key="5">
    <source>
        <dbReference type="ARBA" id="ARBA00022692"/>
    </source>
</evidence>
<gene>
    <name evidence="11" type="ORF">COU88_03870</name>
</gene>
<keyword evidence="6 9" id="KW-1133">Transmembrane helix</keyword>
<comment type="subcellular location">
    <subcellularLocation>
        <location evidence="1">Cell membrane</location>
        <topology evidence="1">Multi-pass membrane protein</topology>
    </subcellularLocation>
</comment>
<proteinExistence type="inferred from homology"/>
<keyword evidence="7 9" id="KW-0472">Membrane</keyword>
<evidence type="ECO:0000259" key="10">
    <source>
        <dbReference type="Pfam" id="PF00535"/>
    </source>
</evidence>
<evidence type="ECO:0000256" key="8">
    <source>
        <dbReference type="ARBA" id="ARBA00038152"/>
    </source>
</evidence>
<dbReference type="Proteomes" id="UP000229554">
    <property type="component" value="Unassembled WGS sequence"/>
</dbReference>